<dbReference type="InterPro" id="IPR022085">
    <property type="entry name" value="OpdG"/>
</dbReference>
<reference evidence="1" key="2">
    <citation type="submission" date="2020-11" db="EMBL/GenBank/DDBJ databases">
        <title>Whole genome sequencing of Colletotrichum sp.</title>
        <authorList>
            <person name="Li H."/>
        </authorList>
    </citation>
    <scope>NUCLEOTIDE SEQUENCE</scope>
    <source>
        <strain evidence="1">CkLH20</strain>
    </source>
</reference>
<evidence type="ECO:0000313" key="1">
    <source>
        <dbReference type="EMBL" id="KAF9873798.1"/>
    </source>
</evidence>
<protein>
    <submittedName>
        <fullName evidence="1">Uncharacterized protein</fullName>
    </submittedName>
</protein>
<dbReference type="InterPro" id="IPR053204">
    <property type="entry name" value="Oxopyrrolidines_Biosynth-assoc"/>
</dbReference>
<name>A0A9P6HZL2_9PEZI</name>
<dbReference type="Pfam" id="PF12311">
    <property type="entry name" value="DUF3632"/>
    <property type="match status" value="1"/>
</dbReference>
<dbReference type="AlphaFoldDB" id="A0A9P6HZL2"/>
<gene>
    <name evidence="1" type="ORF">CkaCkLH20_08532</name>
</gene>
<dbReference type="PANTHER" id="PTHR38797">
    <property type="entry name" value="NUCLEAR PORE COMPLEX PROTEIN NUP85-RELATED"/>
    <property type="match status" value="1"/>
</dbReference>
<organism evidence="1 2">
    <name type="scientific">Colletotrichum karsti</name>
    <dbReference type="NCBI Taxonomy" id="1095194"/>
    <lineage>
        <taxon>Eukaryota</taxon>
        <taxon>Fungi</taxon>
        <taxon>Dikarya</taxon>
        <taxon>Ascomycota</taxon>
        <taxon>Pezizomycotina</taxon>
        <taxon>Sordariomycetes</taxon>
        <taxon>Hypocreomycetidae</taxon>
        <taxon>Glomerellales</taxon>
        <taxon>Glomerellaceae</taxon>
        <taxon>Colletotrichum</taxon>
        <taxon>Colletotrichum boninense species complex</taxon>
    </lineage>
</organism>
<dbReference type="RefSeq" id="XP_038743259.1">
    <property type="nucleotide sequence ID" value="XM_038891247.1"/>
</dbReference>
<dbReference type="PANTHER" id="PTHR38797:SF4">
    <property type="entry name" value="NUCLEAR PORE COMPLEX PROTEIN NUP85"/>
    <property type="match status" value="1"/>
</dbReference>
<evidence type="ECO:0000313" key="2">
    <source>
        <dbReference type="Proteomes" id="UP000781932"/>
    </source>
</evidence>
<sequence>MSTSGSSEENTLRFLRDVRNSFDEDSGDLATAEDTLDQLVSIRSFAFKFIKDAATQPPDGHHSTQEGLNLLWHMFCITAQALDSDDPFQDKLVSLLQWTIEYDALYKSVHHIENTTPWEKYGFAESLQNAWESLVRDENVSQMRNLARFSAKVLALGICRGVDSTALWFLREALETQRDPSTLAMLPAVAVWLDESNYCLMALSLGRHPHHPETSKAHLQGPGPLAVAAGVLEPGFSVQRWLFWRTQLQELSKHADLVVAKAAKKGFMDMISCGRIMEMDVPGEARFAGKLQKAMWEELVRSGKKSVDGDDIDIDVNWVN</sequence>
<keyword evidence="2" id="KW-1185">Reference proteome</keyword>
<dbReference type="GeneID" id="62164321"/>
<dbReference type="EMBL" id="JAATWM020000029">
    <property type="protein sequence ID" value="KAF9873798.1"/>
    <property type="molecule type" value="Genomic_DNA"/>
</dbReference>
<comment type="caution">
    <text evidence="1">The sequence shown here is derived from an EMBL/GenBank/DDBJ whole genome shotgun (WGS) entry which is preliminary data.</text>
</comment>
<accession>A0A9P6HZL2</accession>
<dbReference type="OrthoDB" id="5403091at2759"/>
<dbReference type="Proteomes" id="UP000781932">
    <property type="component" value="Unassembled WGS sequence"/>
</dbReference>
<reference evidence="1" key="1">
    <citation type="submission" date="2020-03" db="EMBL/GenBank/DDBJ databases">
        <authorList>
            <person name="He L."/>
        </authorList>
    </citation>
    <scope>NUCLEOTIDE SEQUENCE</scope>
    <source>
        <strain evidence="1">CkLH20</strain>
    </source>
</reference>
<proteinExistence type="predicted"/>